<evidence type="ECO:0000259" key="3">
    <source>
        <dbReference type="Pfam" id="PF00685"/>
    </source>
</evidence>
<comment type="similarity">
    <text evidence="1">Belongs to the sulfotransferase 1 family.</text>
</comment>
<evidence type="ECO:0000256" key="1">
    <source>
        <dbReference type="ARBA" id="ARBA00005771"/>
    </source>
</evidence>
<dbReference type="GO" id="GO:0008146">
    <property type="term" value="F:sulfotransferase activity"/>
    <property type="evidence" value="ECO:0007669"/>
    <property type="project" value="InterPro"/>
</dbReference>
<feature type="non-terminal residue" evidence="4">
    <location>
        <position position="289"/>
    </location>
</feature>
<dbReference type="InterPro" id="IPR027417">
    <property type="entry name" value="P-loop_NTPase"/>
</dbReference>
<sequence length="289" mass="33462">LTNRNRLSNTKAGSHLSTFSVANSGSDMEFCEVSEESKQRYLSRVPKAFVLDDTILPGLLFSSESILSSKETTQLEQDDVVIASYPKSGTTWASEIVSAIAYEADIELLNRTKMEDRVTWLEVDKSRLPAESMFHASKRRSASPPARKRIWFTHLHVDHLPDAVKEGKCKLIYVARNPKDQAVSSFHFHRSARFLGLRTDMTWNEFFSHFRSGFICFGSWFNHVLPYWKFIRNNPKAKLIRYEDMQRNLLAEIKSLEEFIEVPLMIDQRLKIAEHCSFESMKNNKMTNR</sequence>
<reference evidence="4" key="1">
    <citation type="submission" date="2023-10" db="EMBL/GenBank/DDBJ databases">
        <title>Genome assembly of Pristionchus species.</title>
        <authorList>
            <person name="Yoshida K."/>
            <person name="Sommer R.J."/>
        </authorList>
    </citation>
    <scope>NUCLEOTIDE SEQUENCE</scope>
    <source>
        <strain evidence="4">RS0144</strain>
    </source>
</reference>
<keyword evidence="2" id="KW-0808">Transferase</keyword>
<feature type="non-terminal residue" evidence="4">
    <location>
        <position position="1"/>
    </location>
</feature>
<gene>
    <name evidence="4" type="ORF">PENTCL1PPCAC_24450</name>
</gene>
<comment type="caution">
    <text evidence="4">The sequence shown here is derived from an EMBL/GenBank/DDBJ whole genome shotgun (WGS) entry which is preliminary data.</text>
</comment>
<feature type="domain" description="Sulfotransferase" evidence="3">
    <location>
        <begin position="77"/>
        <end position="288"/>
    </location>
</feature>
<proteinExistence type="inferred from homology"/>
<evidence type="ECO:0000313" key="4">
    <source>
        <dbReference type="EMBL" id="GMT02276.1"/>
    </source>
</evidence>
<keyword evidence="5" id="KW-1185">Reference proteome</keyword>
<dbReference type="Pfam" id="PF00685">
    <property type="entry name" value="Sulfotransfer_1"/>
    <property type="match status" value="1"/>
</dbReference>
<dbReference type="Proteomes" id="UP001432027">
    <property type="component" value="Unassembled WGS sequence"/>
</dbReference>
<dbReference type="EMBL" id="BTSX01000005">
    <property type="protein sequence ID" value="GMT02276.1"/>
    <property type="molecule type" value="Genomic_DNA"/>
</dbReference>
<dbReference type="Gene3D" id="3.40.50.300">
    <property type="entry name" value="P-loop containing nucleotide triphosphate hydrolases"/>
    <property type="match status" value="1"/>
</dbReference>
<accession>A0AAV5U5W7</accession>
<evidence type="ECO:0000256" key="2">
    <source>
        <dbReference type="ARBA" id="ARBA00022679"/>
    </source>
</evidence>
<dbReference type="AlphaFoldDB" id="A0AAV5U5W7"/>
<protein>
    <recommendedName>
        <fullName evidence="3">Sulfotransferase domain-containing protein</fullName>
    </recommendedName>
</protein>
<evidence type="ECO:0000313" key="5">
    <source>
        <dbReference type="Proteomes" id="UP001432027"/>
    </source>
</evidence>
<dbReference type="SUPFAM" id="SSF52540">
    <property type="entry name" value="P-loop containing nucleoside triphosphate hydrolases"/>
    <property type="match status" value="1"/>
</dbReference>
<organism evidence="4 5">
    <name type="scientific">Pristionchus entomophagus</name>
    <dbReference type="NCBI Taxonomy" id="358040"/>
    <lineage>
        <taxon>Eukaryota</taxon>
        <taxon>Metazoa</taxon>
        <taxon>Ecdysozoa</taxon>
        <taxon>Nematoda</taxon>
        <taxon>Chromadorea</taxon>
        <taxon>Rhabditida</taxon>
        <taxon>Rhabditina</taxon>
        <taxon>Diplogasteromorpha</taxon>
        <taxon>Diplogasteroidea</taxon>
        <taxon>Neodiplogasteridae</taxon>
        <taxon>Pristionchus</taxon>
    </lineage>
</organism>
<dbReference type="InterPro" id="IPR000863">
    <property type="entry name" value="Sulfotransferase_dom"/>
</dbReference>
<dbReference type="PANTHER" id="PTHR11783">
    <property type="entry name" value="SULFOTRANSFERASE SULT"/>
    <property type="match status" value="1"/>
</dbReference>
<name>A0AAV5U5W7_9BILA</name>